<evidence type="ECO:0000313" key="1">
    <source>
        <dbReference type="EMBL" id="OGZ30971.1"/>
    </source>
</evidence>
<protein>
    <submittedName>
        <fullName evidence="1">Uncharacterized protein</fullName>
    </submittedName>
</protein>
<sequence>MISKTPKFDKALDEYFAGLKLDEKGGQWRICRFSGEKFYIRPEDVEFYKRMRVPLPTLSPNERHRLKLAFFNSFNLFKVKSAYSGKTVIAAAPPNTPYKIWEHKIWFSDAWDPLDYGKTYDENESFFKQFHTLTLDIPRPDLYVDPASVNSDYTHNSLKLKNCYFVFESVESEDCLYGVYAYTKNSIDGFGLENSDTSYADFISFHLYNCFWCEHSRNCQNSYFLYDCRSCEYCFMCVNLRNKKYHFLNKPLGKEEYEAKIKEINLGNREVAEKYKKEFEELKKQAVHKPDHNEKAINSTGDYVTNSRNCFESSIVRDSENSAYCLGGFKIRDSYHMAGGTNIEASYESQAVNSYGVKFCLWAEESRDLEYCFDCSKCENCFGCVSLKNKKFCIFNEQYSEEEYWKLIDKIKAKMLADGEYGEFFPSYIAPIPYNLSIAMSYVGYDNIETAKQYGYAIEEIPESKDEVADETVEVETLPADIKNVSDNILNKIIFDKKNNRKFRFIKTEVDFYRKYNIPLPAENPTTRIENMRKKAGTIKFDIHERICPKCGIEFETVYPLDDPRIVYCEPCYLKEVV</sequence>
<accession>A0A1G2F071</accession>
<proteinExistence type="predicted"/>
<evidence type="ECO:0000313" key="2">
    <source>
        <dbReference type="Proteomes" id="UP000177486"/>
    </source>
</evidence>
<dbReference type="EMBL" id="MHMQ01000010">
    <property type="protein sequence ID" value="OGZ30971.1"/>
    <property type="molecule type" value="Genomic_DNA"/>
</dbReference>
<dbReference type="Proteomes" id="UP000177486">
    <property type="component" value="Unassembled WGS sequence"/>
</dbReference>
<reference evidence="1 2" key="1">
    <citation type="journal article" date="2016" name="Nat. Commun.">
        <title>Thousands of microbial genomes shed light on interconnected biogeochemical processes in an aquifer system.</title>
        <authorList>
            <person name="Anantharaman K."/>
            <person name="Brown C.T."/>
            <person name="Hug L.A."/>
            <person name="Sharon I."/>
            <person name="Castelle C.J."/>
            <person name="Probst A.J."/>
            <person name="Thomas B.C."/>
            <person name="Singh A."/>
            <person name="Wilkins M.J."/>
            <person name="Karaoz U."/>
            <person name="Brodie E.L."/>
            <person name="Williams K.H."/>
            <person name="Hubbard S.S."/>
            <person name="Banfield J.F."/>
        </authorList>
    </citation>
    <scope>NUCLEOTIDE SEQUENCE [LARGE SCALE GENOMIC DNA]</scope>
</reference>
<comment type="caution">
    <text evidence="1">The sequence shown here is derived from an EMBL/GenBank/DDBJ whole genome shotgun (WGS) entry which is preliminary data.</text>
</comment>
<organism evidence="1 2">
    <name type="scientific">Candidatus Niyogibacteria bacterium RIFCSPLOWO2_01_FULL_45_48</name>
    <dbReference type="NCBI Taxonomy" id="1801724"/>
    <lineage>
        <taxon>Bacteria</taxon>
        <taxon>Candidatus Niyogiibacteriota</taxon>
    </lineage>
</organism>
<gene>
    <name evidence="1" type="ORF">A2931_02570</name>
</gene>
<dbReference type="AlphaFoldDB" id="A0A1G2F071"/>
<name>A0A1G2F071_9BACT</name>